<name>A0A9E2P1E7_9BACT</name>
<evidence type="ECO:0000259" key="8">
    <source>
        <dbReference type="Pfam" id="PF02687"/>
    </source>
</evidence>
<feature type="transmembrane region" description="Helical" evidence="7">
    <location>
        <begin position="379"/>
        <end position="404"/>
    </location>
</feature>
<feature type="transmembrane region" description="Helical" evidence="7">
    <location>
        <begin position="282"/>
        <end position="307"/>
    </location>
</feature>
<comment type="subcellular location">
    <subcellularLocation>
        <location evidence="1">Cell membrane</location>
        <topology evidence="1">Multi-pass membrane protein</topology>
    </subcellularLocation>
</comment>
<keyword evidence="6 7" id="KW-0472">Membrane</keyword>
<dbReference type="Pfam" id="PF02687">
    <property type="entry name" value="FtsX"/>
    <property type="match status" value="1"/>
</dbReference>
<dbReference type="InterPro" id="IPR003838">
    <property type="entry name" value="ABC3_permease_C"/>
</dbReference>
<evidence type="ECO:0000256" key="3">
    <source>
        <dbReference type="ARBA" id="ARBA00022475"/>
    </source>
</evidence>
<reference evidence="10" key="2">
    <citation type="submission" date="2021-04" db="EMBL/GenBank/DDBJ databases">
        <authorList>
            <person name="Gilroy R."/>
        </authorList>
    </citation>
    <scope>NUCLEOTIDE SEQUENCE</scope>
    <source>
        <strain evidence="10">G3-2149</strain>
    </source>
</reference>
<keyword evidence="4 7" id="KW-0812">Transmembrane</keyword>
<keyword evidence="5 7" id="KW-1133">Transmembrane helix</keyword>
<evidence type="ECO:0000256" key="4">
    <source>
        <dbReference type="ARBA" id="ARBA00022692"/>
    </source>
</evidence>
<comment type="caution">
    <text evidence="10">The sequence shown here is derived from an EMBL/GenBank/DDBJ whole genome shotgun (WGS) entry which is preliminary data.</text>
</comment>
<dbReference type="PANTHER" id="PTHR30489">
    <property type="entry name" value="LIPOPROTEIN-RELEASING SYSTEM TRANSMEMBRANE PROTEIN LOLE"/>
    <property type="match status" value="1"/>
</dbReference>
<dbReference type="Pfam" id="PF12704">
    <property type="entry name" value="MacB_PCD"/>
    <property type="match status" value="1"/>
</dbReference>
<accession>A0A9E2P1E7</accession>
<gene>
    <name evidence="10" type="ORF">H9789_07030</name>
</gene>
<evidence type="ECO:0000313" key="11">
    <source>
        <dbReference type="Proteomes" id="UP000823865"/>
    </source>
</evidence>
<evidence type="ECO:0000256" key="5">
    <source>
        <dbReference type="ARBA" id="ARBA00022989"/>
    </source>
</evidence>
<evidence type="ECO:0000256" key="7">
    <source>
        <dbReference type="SAM" id="Phobius"/>
    </source>
</evidence>
<proteinExistence type="inferred from homology"/>
<dbReference type="AlphaFoldDB" id="A0A9E2P1E7"/>
<dbReference type="GO" id="GO:0098797">
    <property type="term" value="C:plasma membrane protein complex"/>
    <property type="evidence" value="ECO:0007669"/>
    <property type="project" value="TreeGrafter"/>
</dbReference>
<comment type="similarity">
    <text evidence="2">Belongs to the ABC-4 integral membrane protein family. LolC/E subfamily.</text>
</comment>
<dbReference type="GO" id="GO:0044874">
    <property type="term" value="P:lipoprotein localization to outer membrane"/>
    <property type="evidence" value="ECO:0007669"/>
    <property type="project" value="TreeGrafter"/>
</dbReference>
<feature type="domain" description="ABC3 transporter permease C-terminal" evidence="8">
    <location>
        <begin position="284"/>
        <end position="409"/>
    </location>
</feature>
<feature type="domain" description="MacB-like periplasmic core" evidence="9">
    <location>
        <begin position="28"/>
        <end position="243"/>
    </location>
</feature>
<feature type="transmembrane region" description="Helical" evidence="7">
    <location>
        <begin position="328"/>
        <end position="354"/>
    </location>
</feature>
<dbReference type="InterPro" id="IPR051447">
    <property type="entry name" value="Lipoprotein-release_system"/>
</dbReference>
<evidence type="ECO:0000256" key="6">
    <source>
        <dbReference type="ARBA" id="ARBA00023136"/>
    </source>
</evidence>
<dbReference type="Proteomes" id="UP000823865">
    <property type="component" value="Unassembled WGS sequence"/>
</dbReference>
<evidence type="ECO:0000256" key="1">
    <source>
        <dbReference type="ARBA" id="ARBA00004651"/>
    </source>
</evidence>
<dbReference type="EMBL" id="JAHLFU010000148">
    <property type="protein sequence ID" value="MBU3853552.1"/>
    <property type="molecule type" value="Genomic_DNA"/>
</dbReference>
<reference evidence="10" key="1">
    <citation type="journal article" date="2021" name="PeerJ">
        <title>Extensive microbial diversity within the chicken gut microbiome revealed by metagenomics and culture.</title>
        <authorList>
            <person name="Gilroy R."/>
            <person name="Ravi A."/>
            <person name="Getino M."/>
            <person name="Pursley I."/>
            <person name="Horton D.L."/>
            <person name="Alikhan N.F."/>
            <person name="Baker D."/>
            <person name="Gharbi K."/>
            <person name="Hall N."/>
            <person name="Watson M."/>
            <person name="Adriaenssens E.M."/>
            <person name="Foster-Nyarko E."/>
            <person name="Jarju S."/>
            <person name="Secka A."/>
            <person name="Antonio M."/>
            <person name="Oren A."/>
            <person name="Chaudhuri R.R."/>
            <person name="La Ragione R."/>
            <person name="Hildebrand F."/>
            <person name="Pallen M.J."/>
        </authorList>
    </citation>
    <scope>NUCLEOTIDE SEQUENCE</scope>
    <source>
        <strain evidence="10">G3-2149</strain>
    </source>
</reference>
<dbReference type="InterPro" id="IPR025857">
    <property type="entry name" value="MacB_PCD"/>
</dbReference>
<protein>
    <submittedName>
        <fullName evidence="10">ABC transporter permease</fullName>
    </submittedName>
</protein>
<dbReference type="PANTHER" id="PTHR30489:SF0">
    <property type="entry name" value="LIPOPROTEIN-RELEASING SYSTEM TRANSMEMBRANE PROTEIN LOLE"/>
    <property type="match status" value="1"/>
</dbReference>
<evidence type="ECO:0000256" key="2">
    <source>
        <dbReference type="ARBA" id="ARBA00005236"/>
    </source>
</evidence>
<keyword evidence="3" id="KW-1003">Cell membrane</keyword>
<evidence type="ECO:0000259" key="9">
    <source>
        <dbReference type="Pfam" id="PF12704"/>
    </source>
</evidence>
<feature type="transmembrane region" description="Helical" evidence="7">
    <location>
        <begin position="25"/>
        <end position="50"/>
    </location>
</feature>
<organism evidence="10 11">
    <name type="scientific">Candidatus Paraprevotella stercoravium</name>
    <dbReference type="NCBI Taxonomy" id="2838725"/>
    <lineage>
        <taxon>Bacteria</taxon>
        <taxon>Pseudomonadati</taxon>
        <taxon>Bacteroidota</taxon>
        <taxon>Bacteroidia</taxon>
        <taxon>Bacteroidales</taxon>
        <taxon>Prevotellaceae</taxon>
        <taxon>Paraprevotella</taxon>
    </lineage>
</organism>
<sequence length="416" mass="46998">MNFVFFVAKRLFKNKKSEKGASKMAIRIAIGGVAIGVAVMIISICVVLGFKQEIKNKLVGFGSHIQIQNFESLTSSESYPITVNDSLLRIVKSTPNIAHWERTCLKAGILKTEEQFKGIVLKGIAQEYDTTFLHQSLLSGSLPAFSDQKAGNEIIISENIARELQLKTGDKISAYFFDRNIRARRFLIKGIYRTNISELDNNLVFTDFYTCNKLNGWQKNQCSSLNISLKDYNNLKATTQKLAKRINVELGTDIHGASFATMSIEDLYPQMFTWLDLLNTNVWVILILMTGVAGITMISGLLIIILERTSFIGTLKALGARDRSIRRIFLWFSLFIVGKGLFWGNLLAFIIIFIQQQWGVICLDPQVYYVEQVPMEINWTYIILVNLATLLVSVCVLVLPSLLISRINPIKSIRFE</sequence>
<evidence type="ECO:0000313" key="10">
    <source>
        <dbReference type="EMBL" id="MBU3853552.1"/>
    </source>
</evidence>